<dbReference type="Pfam" id="PF05025">
    <property type="entry name" value="RbsD_FucU"/>
    <property type="match status" value="1"/>
</dbReference>
<sequence>MLKNIDPILTADLLYTLRAMGHGDEIVIVDANFPAESCARELIRMPGLSATQVMEAILSVMPLDDFVPEAAFHMEVVGDPAAEQPIFAEFRAILAQHEGPAAQLGRVERFDFYARAKQAFAIVATGETRLYGCLILKKGVIRPQA</sequence>
<evidence type="ECO:0000256" key="2">
    <source>
        <dbReference type="ARBA" id="ARBA00023235"/>
    </source>
</evidence>
<dbReference type="Proteomes" id="UP000183812">
    <property type="component" value="Unassembled WGS sequence"/>
</dbReference>
<dbReference type="AlphaFoldDB" id="A0A0Q0R2Q4"/>
<dbReference type="SUPFAM" id="SSF102546">
    <property type="entry name" value="RbsD-like"/>
    <property type="match status" value="1"/>
</dbReference>
<dbReference type="Gene3D" id="3.40.1650.10">
    <property type="entry name" value="RbsD-like domain"/>
    <property type="match status" value="1"/>
</dbReference>
<dbReference type="InterPro" id="IPR050443">
    <property type="entry name" value="RbsD/FucU_mutarotase"/>
</dbReference>
<name>A0A0Q0R2Q4_RHOCA</name>
<dbReference type="RefSeq" id="WP_055209012.1">
    <property type="nucleotide sequence ID" value="NZ_CP061202.1"/>
</dbReference>
<proteinExistence type="predicted"/>
<dbReference type="GO" id="GO:0042806">
    <property type="term" value="F:fucose binding"/>
    <property type="evidence" value="ECO:0007669"/>
    <property type="project" value="TreeGrafter"/>
</dbReference>
<keyword evidence="2" id="KW-0413">Isomerase</keyword>
<evidence type="ECO:0000313" key="5">
    <source>
        <dbReference type="Proteomes" id="UP000183812"/>
    </source>
</evidence>
<gene>
    <name evidence="4" type="ORF">SAMN04244550_02475</name>
</gene>
<dbReference type="PANTHER" id="PTHR31690">
    <property type="entry name" value="FUCOSE MUTAROTASE"/>
    <property type="match status" value="1"/>
</dbReference>
<accession>A0A0Q0R2Q4</accession>
<organism evidence="4 5">
    <name type="scientific">Rhodobacter capsulatus</name>
    <name type="common">Rhodopseudomonas capsulata</name>
    <dbReference type="NCBI Taxonomy" id="1061"/>
    <lineage>
        <taxon>Bacteria</taxon>
        <taxon>Pseudomonadati</taxon>
        <taxon>Pseudomonadota</taxon>
        <taxon>Alphaproteobacteria</taxon>
        <taxon>Rhodobacterales</taxon>
        <taxon>Rhodobacter group</taxon>
        <taxon>Rhodobacter</taxon>
    </lineage>
</organism>
<evidence type="ECO:0000313" key="4">
    <source>
        <dbReference type="EMBL" id="SDF58307.1"/>
    </source>
</evidence>
<dbReference type="OrthoDB" id="7947972at2"/>
<comment type="catalytic activity">
    <reaction evidence="1">
        <text>beta-D-ribopyranose = beta-D-ribofuranose</text>
        <dbReference type="Rhea" id="RHEA:25432"/>
        <dbReference type="ChEBI" id="CHEBI:27476"/>
        <dbReference type="ChEBI" id="CHEBI:47002"/>
        <dbReference type="EC" id="5.4.99.62"/>
    </reaction>
</comment>
<reference evidence="4 5" key="1">
    <citation type="submission" date="2016-10" db="EMBL/GenBank/DDBJ databases">
        <authorList>
            <person name="de Groot N.N."/>
        </authorList>
    </citation>
    <scope>NUCLEOTIDE SEQUENCE [LARGE SCALE GENOMIC DNA]</scope>
    <source>
        <strain evidence="5">DSM 938 / 37b4</strain>
    </source>
</reference>
<dbReference type="GO" id="GO:0036373">
    <property type="term" value="F:L-fucose mutarotase activity"/>
    <property type="evidence" value="ECO:0007669"/>
    <property type="project" value="UniProtKB-EC"/>
</dbReference>
<dbReference type="GO" id="GO:0006004">
    <property type="term" value="P:fucose metabolic process"/>
    <property type="evidence" value="ECO:0007669"/>
    <property type="project" value="TreeGrafter"/>
</dbReference>
<dbReference type="PANTHER" id="PTHR31690:SF4">
    <property type="entry name" value="FUCOSE MUTAROTASE"/>
    <property type="match status" value="1"/>
</dbReference>
<protein>
    <submittedName>
        <fullName evidence="4">L-fucose mutarotase</fullName>
    </submittedName>
</protein>
<comment type="catalytic activity">
    <reaction evidence="3">
        <text>alpha-L-fucose = beta-L-fucose</text>
        <dbReference type="Rhea" id="RHEA:25580"/>
        <dbReference type="ChEBI" id="CHEBI:42548"/>
        <dbReference type="ChEBI" id="CHEBI:42589"/>
        <dbReference type="EC" id="5.1.3.29"/>
    </reaction>
</comment>
<dbReference type="EMBL" id="FNAY01000013">
    <property type="protein sequence ID" value="SDF58307.1"/>
    <property type="molecule type" value="Genomic_DNA"/>
</dbReference>
<dbReference type="InterPro" id="IPR007721">
    <property type="entry name" value="RbsD_FucU"/>
</dbReference>
<dbReference type="GO" id="GO:0062193">
    <property type="term" value="F:D-ribose pyranase activity"/>
    <property type="evidence" value="ECO:0007669"/>
    <property type="project" value="UniProtKB-EC"/>
</dbReference>
<evidence type="ECO:0000256" key="1">
    <source>
        <dbReference type="ARBA" id="ARBA00000223"/>
    </source>
</evidence>
<dbReference type="InterPro" id="IPR023750">
    <property type="entry name" value="RbsD-like_sf"/>
</dbReference>
<evidence type="ECO:0000256" key="3">
    <source>
        <dbReference type="ARBA" id="ARBA00036324"/>
    </source>
</evidence>